<dbReference type="Pfam" id="PF06114">
    <property type="entry name" value="Peptidase_M78"/>
    <property type="match status" value="1"/>
</dbReference>
<dbReference type="PROSITE" id="PS50943">
    <property type="entry name" value="HTH_CROC1"/>
    <property type="match status" value="1"/>
</dbReference>
<comment type="similarity">
    <text evidence="1">Belongs to the short-chain fatty acyl-CoA assimilation regulator (ScfR) family.</text>
</comment>
<organism evidence="3 4">
    <name type="scientific">Pseudidiomarina halophila</name>
    <dbReference type="NCBI Taxonomy" id="1449799"/>
    <lineage>
        <taxon>Bacteria</taxon>
        <taxon>Pseudomonadati</taxon>
        <taxon>Pseudomonadota</taxon>
        <taxon>Gammaproteobacteria</taxon>
        <taxon>Alteromonadales</taxon>
        <taxon>Idiomarinaceae</taxon>
        <taxon>Pseudidiomarina</taxon>
    </lineage>
</organism>
<dbReference type="Proteomes" id="UP000287198">
    <property type="component" value="Unassembled WGS sequence"/>
</dbReference>
<dbReference type="Gene3D" id="1.10.260.40">
    <property type="entry name" value="lambda repressor-like DNA-binding domains"/>
    <property type="match status" value="1"/>
</dbReference>
<dbReference type="SMART" id="SM00530">
    <property type="entry name" value="HTH_XRE"/>
    <property type="match status" value="1"/>
</dbReference>
<evidence type="ECO:0000256" key="1">
    <source>
        <dbReference type="ARBA" id="ARBA00007227"/>
    </source>
</evidence>
<proteinExistence type="inferred from homology"/>
<feature type="domain" description="HTH cro/C1-type" evidence="2">
    <location>
        <begin position="29"/>
        <end position="84"/>
    </location>
</feature>
<dbReference type="EMBL" id="PIPW01000001">
    <property type="protein sequence ID" value="RUO53936.1"/>
    <property type="molecule type" value="Genomic_DNA"/>
</dbReference>
<dbReference type="InterPro" id="IPR001387">
    <property type="entry name" value="Cro/C1-type_HTH"/>
</dbReference>
<dbReference type="InterPro" id="IPR052345">
    <property type="entry name" value="Rad_response_metalloprotease"/>
</dbReference>
<dbReference type="SUPFAM" id="SSF47413">
    <property type="entry name" value="lambda repressor-like DNA-binding domains"/>
    <property type="match status" value="1"/>
</dbReference>
<dbReference type="InterPro" id="IPR010982">
    <property type="entry name" value="Lambda_DNA-bd_dom_sf"/>
</dbReference>
<evidence type="ECO:0000313" key="3">
    <source>
        <dbReference type="EMBL" id="RUO53936.1"/>
    </source>
</evidence>
<gene>
    <name evidence="3" type="ORF">CWI69_00400</name>
</gene>
<protein>
    <recommendedName>
        <fullName evidence="2">HTH cro/C1-type domain-containing protein</fullName>
    </recommendedName>
</protein>
<dbReference type="PANTHER" id="PTHR43236:SF1">
    <property type="entry name" value="BLL7220 PROTEIN"/>
    <property type="match status" value="1"/>
</dbReference>
<reference evidence="4" key="1">
    <citation type="journal article" date="2018" name="Front. Microbiol.">
        <title>Genome-Based Analysis Reveals the Taxonomy and Diversity of the Family Idiomarinaceae.</title>
        <authorList>
            <person name="Liu Y."/>
            <person name="Lai Q."/>
            <person name="Shao Z."/>
        </authorList>
    </citation>
    <scope>NUCLEOTIDE SEQUENCE [LARGE SCALE GENOMIC DNA]</scope>
    <source>
        <strain evidence="4">BH195</strain>
    </source>
</reference>
<dbReference type="AlphaFoldDB" id="A0A432XYZ3"/>
<accession>A0A432XYZ3</accession>
<sequence length="382" mass="43267">MQGIICLNFLQVAHMDRHTEQQQLISQRINYFRKARGLKQQELSELMAFNQRQTLSDIERGERMVKPKELIRFAEILNVKPTAFLDAFEPAVDVEFSWRTNDEHTAFAEFEQRGRNIINLLTTLRRKLNIAPASVSSLPLGEKNSYEDAQNAAERLVLEHDLGPYPGKVLNKLYEVLNIDCIYLELPDFISGAAMVSDEALLAVINAKQVRGRRNFDKAHELFHCLTWRTMKPMHIDRVKLNRNSKRSRTEQLADAFAGALLMPSDSLQTAITDDITLESLTSVANNFEVSFDALVWRLVSLGNLTNADAQHLLKQEREPGNGDAENLKPHSLMSHSYLSVIAKGIEHGLISVRRVATLLGISIDALHDAYHQHGMDAPFDM</sequence>
<dbReference type="Gene3D" id="1.10.10.2910">
    <property type="match status" value="1"/>
</dbReference>
<dbReference type="Pfam" id="PF01381">
    <property type="entry name" value="HTH_3"/>
    <property type="match status" value="1"/>
</dbReference>
<name>A0A432XYZ3_9GAMM</name>
<dbReference type="OrthoDB" id="9804645at2"/>
<evidence type="ECO:0000259" key="2">
    <source>
        <dbReference type="PROSITE" id="PS50943"/>
    </source>
</evidence>
<evidence type="ECO:0000313" key="4">
    <source>
        <dbReference type="Proteomes" id="UP000287198"/>
    </source>
</evidence>
<dbReference type="GO" id="GO:0003677">
    <property type="term" value="F:DNA binding"/>
    <property type="evidence" value="ECO:0007669"/>
    <property type="project" value="InterPro"/>
</dbReference>
<keyword evidence="4" id="KW-1185">Reference proteome</keyword>
<dbReference type="CDD" id="cd00093">
    <property type="entry name" value="HTH_XRE"/>
    <property type="match status" value="1"/>
</dbReference>
<comment type="caution">
    <text evidence="3">The sequence shown here is derived from an EMBL/GenBank/DDBJ whole genome shotgun (WGS) entry which is preliminary data.</text>
</comment>
<dbReference type="PANTHER" id="PTHR43236">
    <property type="entry name" value="ANTITOXIN HIGA1"/>
    <property type="match status" value="1"/>
</dbReference>
<dbReference type="InterPro" id="IPR010359">
    <property type="entry name" value="IrrE_HExxH"/>
</dbReference>